<evidence type="ECO:0000256" key="4">
    <source>
        <dbReference type="ARBA" id="ARBA00022833"/>
    </source>
</evidence>
<dbReference type="GO" id="GO:0006508">
    <property type="term" value="P:proteolysis"/>
    <property type="evidence" value="ECO:0007669"/>
    <property type="project" value="UniProtKB-KW"/>
</dbReference>
<dbReference type="InterPro" id="IPR037518">
    <property type="entry name" value="MPN"/>
</dbReference>
<dbReference type="SUPFAM" id="SSF102712">
    <property type="entry name" value="JAB1/MPN domain"/>
    <property type="match status" value="1"/>
</dbReference>
<protein>
    <submittedName>
        <fullName evidence="8">JAB domain-containing protein</fullName>
    </submittedName>
</protein>
<comment type="caution">
    <text evidence="8">The sequence shown here is derived from an EMBL/GenBank/DDBJ whole genome shotgun (WGS) entry which is preliminary data.</text>
</comment>
<dbReference type="GO" id="GO:0008237">
    <property type="term" value="F:metallopeptidase activity"/>
    <property type="evidence" value="ECO:0007669"/>
    <property type="project" value="UniProtKB-KW"/>
</dbReference>
<dbReference type="PANTHER" id="PTHR30471:SF3">
    <property type="entry name" value="UPF0758 PROTEIN YEES-RELATED"/>
    <property type="match status" value="1"/>
</dbReference>
<keyword evidence="3" id="KW-0378">Hydrolase</keyword>
<dbReference type="InterPro" id="IPR001405">
    <property type="entry name" value="UPF0758"/>
</dbReference>
<evidence type="ECO:0000256" key="2">
    <source>
        <dbReference type="ARBA" id="ARBA00022723"/>
    </source>
</evidence>
<dbReference type="InterPro" id="IPR020891">
    <property type="entry name" value="UPF0758_CS"/>
</dbReference>
<gene>
    <name evidence="8" type="ORF">ENJ46_05160</name>
</gene>
<dbReference type="PROSITE" id="PS01302">
    <property type="entry name" value="UPF0758"/>
    <property type="match status" value="1"/>
</dbReference>
<evidence type="ECO:0000256" key="3">
    <source>
        <dbReference type="ARBA" id="ARBA00022801"/>
    </source>
</evidence>
<reference evidence="8" key="1">
    <citation type="journal article" date="2020" name="mSystems">
        <title>Genome- and Community-Level Interaction Insights into Carbon Utilization and Element Cycling Functions of Hydrothermarchaeota in Hydrothermal Sediment.</title>
        <authorList>
            <person name="Zhou Z."/>
            <person name="Liu Y."/>
            <person name="Xu W."/>
            <person name="Pan J."/>
            <person name="Luo Z.H."/>
            <person name="Li M."/>
        </authorList>
    </citation>
    <scope>NUCLEOTIDE SEQUENCE [LARGE SCALE GENOMIC DNA]</scope>
    <source>
        <strain evidence="8">HyVt-489</strain>
    </source>
</reference>
<name>A0A7C3GBB3_9PROT</name>
<dbReference type="GO" id="GO:0046872">
    <property type="term" value="F:metal ion binding"/>
    <property type="evidence" value="ECO:0007669"/>
    <property type="project" value="UniProtKB-KW"/>
</dbReference>
<keyword evidence="2" id="KW-0479">Metal-binding</keyword>
<dbReference type="PROSITE" id="PS50249">
    <property type="entry name" value="MPN"/>
    <property type="match status" value="1"/>
</dbReference>
<dbReference type="Gene3D" id="3.40.140.10">
    <property type="entry name" value="Cytidine Deaminase, domain 2"/>
    <property type="match status" value="1"/>
</dbReference>
<accession>A0A7C3GBB3</accession>
<keyword evidence="5" id="KW-0482">Metalloprotease</keyword>
<dbReference type="PANTHER" id="PTHR30471">
    <property type="entry name" value="DNA REPAIR PROTEIN RADC"/>
    <property type="match status" value="1"/>
</dbReference>
<keyword evidence="4" id="KW-0862">Zinc</keyword>
<dbReference type="NCBIfam" id="NF000642">
    <property type="entry name" value="PRK00024.1"/>
    <property type="match status" value="1"/>
</dbReference>
<dbReference type="InterPro" id="IPR025657">
    <property type="entry name" value="RadC_JAB"/>
</dbReference>
<dbReference type="Proteomes" id="UP000886042">
    <property type="component" value="Unassembled WGS sequence"/>
</dbReference>
<keyword evidence="1" id="KW-0645">Protease</keyword>
<organism evidence="8">
    <name type="scientific">Hellea balneolensis</name>
    <dbReference type="NCBI Taxonomy" id="287478"/>
    <lineage>
        <taxon>Bacteria</taxon>
        <taxon>Pseudomonadati</taxon>
        <taxon>Pseudomonadota</taxon>
        <taxon>Alphaproteobacteria</taxon>
        <taxon>Maricaulales</taxon>
        <taxon>Robiginitomaculaceae</taxon>
        <taxon>Hellea</taxon>
    </lineage>
</organism>
<dbReference type="EMBL" id="DRMN01000339">
    <property type="protein sequence ID" value="HFB55294.1"/>
    <property type="molecule type" value="Genomic_DNA"/>
</dbReference>
<evidence type="ECO:0000256" key="1">
    <source>
        <dbReference type="ARBA" id="ARBA00022670"/>
    </source>
</evidence>
<dbReference type="InterPro" id="IPR046778">
    <property type="entry name" value="UPF0758_N"/>
</dbReference>
<evidence type="ECO:0000313" key="8">
    <source>
        <dbReference type="EMBL" id="HFB55294.1"/>
    </source>
</evidence>
<sequence length="235" mass="26208">MKAKPGDKKNKAKPHYYGHRDRLRARFLESGADALADYELLELYLFRSIPRRDVKPIAKDLITKFGNFAEVISAPLHLLCEVKGISEKTALDLKILQAGALKIGQSSVLNRHILSSWSALLDYCRSVMQFENKEQFRVLFLDRKNCLIADEVLGQGTIDRAPVYPREIVKRALELGSTAIILAHNHPSGDPTPSGSDIQMTQNIIKAAKAINISVHDHLIIGRNDIVSFKAVGLM</sequence>
<dbReference type="Pfam" id="PF04002">
    <property type="entry name" value="RadC"/>
    <property type="match status" value="1"/>
</dbReference>
<dbReference type="Pfam" id="PF20582">
    <property type="entry name" value="UPF0758_N"/>
    <property type="match status" value="1"/>
</dbReference>
<dbReference type="SUPFAM" id="SSF47781">
    <property type="entry name" value="RuvA domain 2-like"/>
    <property type="match status" value="1"/>
</dbReference>
<comment type="similarity">
    <text evidence="6">Belongs to the UPF0758 family.</text>
</comment>
<dbReference type="InterPro" id="IPR010994">
    <property type="entry name" value="RuvA_2-like"/>
</dbReference>
<evidence type="ECO:0000256" key="6">
    <source>
        <dbReference type="RuleBase" id="RU003797"/>
    </source>
</evidence>
<evidence type="ECO:0000256" key="5">
    <source>
        <dbReference type="ARBA" id="ARBA00023049"/>
    </source>
</evidence>
<dbReference type="NCBIfam" id="TIGR00608">
    <property type="entry name" value="radc"/>
    <property type="match status" value="1"/>
</dbReference>
<dbReference type="CDD" id="cd08071">
    <property type="entry name" value="MPN_DUF2466"/>
    <property type="match status" value="1"/>
</dbReference>
<feature type="domain" description="MPN" evidence="7">
    <location>
        <begin position="113"/>
        <end position="235"/>
    </location>
</feature>
<dbReference type="AlphaFoldDB" id="A0A7C3GBB3"/>
<proteinExistence type="inferred from homology"/>
<evidence type="ECO:0000259" key="7">
    <source>
        <dbReference type="PROSITE" id="PS50249"/>
    </source>
</evidence>